<evidence type="ECO:0008006" key="3">
    <source>
        <dbReference type="Google" id="ProtNLM"/>
    </source>
</evidence>
<reference evidence="1 2" key="1">
    <citation type="submission" date="2021-02" db="EMBL/GenBank/DDBJ databases">
        <title>Nitrogen-fixing ability and nitrogen fixation related genes of thermophilic fermentative bacteria in the genus Caldicellulosiruptor.</title>
        <authorList>
            <person name="Chen Y."/>
            <person name="Nishihara A."/>
            <person name="Haruta S."/>
        </authorList>
    </citation>
    <scope>NUCLEOTIDE SEQUENCE [LARGE SCALE GENOMIC DNA]</scope>
    <source>
        <strain evidence="1 2">YA01</strain>
    </source>
</reference>
<evidence type="ECO:0000313" key="1">
    <source>
        <dbReference type="EMBL" id="BCS80695.1"/>
    </source>
</evidence>
<keyword evidence="2" id="KW-1185">Reference proteome</keyword>
<dbReference type="EMBL" id="AP024480">
    <property type="protein sequence ID" value="BCS80695.1"/>
    <property type="molecule type" value="Genomic_DNA"/>
</dbReference>
<organism evidence="1 2">
    <name type="scientific">Caldicellulosiruptor diazotrophicus</name>
    <dbReference type="NCBI Taxonomy" id="2806205"/>
    <lineage>
        <taxon>Bacteria</taxon>
        <taxon>Bacillati</taxon>
        <taxon>Bacillota</taxon>
        <taxon>Bacillota incertae sedis</taxon>
        <taxon>Caldicellulosiruptorales</taxon>
        <taxon>Caldicellulosiruptoraceae</taxon>
        <taxon>Caldicellulosiruptor</taxon>
    </lineage>
</organism>
<evidence type="ECO:0000313" key="2">
    <source>
        <dbReference type="Proteomes" id="UP000663623"/>
    </source>
</evidence>
<accession>A0ABN6E5M4</accession>
<name>A0ABN6E5M4_9FIRM</name>
<sequence length="54" mass="6365">MSFISCWYPCKYQKDGYCLKTHVCPPSKYCTDFCLFFEPGESVKGKKEKEKENL</sequence>
<dbReference type="Proteomes" id="UP000663623">
    <property type="component" value="Chromosome"/>
</dbReference>
<gene>
    <name evidence="1" type="ORF">CaldiYA01_06550</name>
</gene>
<proteinExistence type="predicted"/>
<protein>
    <recommendedName>
        <fullName evidence="3">WAP domain-containing protein</fullName>
    </recommendedName>
</protein>